<accession>A0ABS9VJ91</accession>
<sequence>MEPDQNYFARRSREEWIAARLAINPIAQSRHVDLAIRYEELAVREDALSLVRLNAASATPNW</sequence>
<dbReference type="Proteomes" id="UP001203058">
    <property type="component" value="Unassembled WGS sequence"/>
</dbReference>
<reference evidence="1 2" key="1">
    <citation type="submission" date="2022-03" db="EMBL/GenBank/DDBJ databases">
        <authorList>
            <person name="Jo J.-H."/>
            <person name="Im W.-T."/>
        </authorList>
    </citation>
    <scope>NUCLEOTIDE SEQUENCE [LARGE SCALE GENOMIC DNA]</scope>
    <source>
        <strain evidence="1 2">SM33</strain>
    </source>
</reference>
<evidence type="ECO:0000313" key="1">
    <source>
        <dbReference type="EMBL" id="MCH8615038.1"/>
    </source>
</evidence>
<proteinExistence type="predicted"/>
<comment type="caution">
    <text evidence="1">The sequence shown here is derived from an EMBL/GenBank/DDBJ whole genome shotgun (WGS) entry which is preliminary data.</text>
</comment>
<protein>
    <submittedName>
        <fullName evidence="1">Uncharacterized protein</fullName>
    </submittedName>
</protein>
<dbReference type="RefSeq" id="WP_241445716.1">
    <property type="nucleotide sequence ID" value="NZ_JAKZHW010000001.1"/>
</dbReference>
<organism evidence="1 2">
    <name type="scientific">Sphingomonas telluris</name>
    <dbReference type="NCBI Taxonomy" id="2907998"/>
    <lineage>
        <taxon>Bacteria</taxon>
        <taxon>Pseudomonadati</taxon>
        <taxon>Pseudomonadota</taxon>
        <taxon>Alphaproteobacteria</taxon>
        <taxon>Sphingomonadales</taxon>
        <taxon>Sphingomonadaceae</taxon>
        <taxon>Sphingomonas</taxon>
    </lineage>
</organism>
<gene>
    <name evidence="1" type="ORF">LZ016_02810</name>
</gene>
<evidence type="ECO:0000313" key="2">
    <source>
        <dbReference type="Proteomes" id="UP001203058"/>
    </source>
</evidence>
<dbReference type="EMBL" id="JAKZHW010000001">
    <property type="protein sequence ID" value="MCH8615038.1"/>
    <property type="molecule type" value="Genomic_DNA"/>
</dbReference>
<keyword evidence="2" id="KW-1185">Reference proteome</keyword>
<name>A0ABS9VJ91_9SPHN</name>